<protein>
    <submittedName>
        <fullName evidence="2">Uncharacterized protein</fullName>
    </submittedName>
</protein>
<accession>A0A0S4JQX5</accession>
<feature type="compositionally biased region" description="Acidic residues" evidence="1">
    <location>
        <begin position="97"/>
        <end position="126"/>
    </location>
</feature>
<evidence type="ECO:0000313" key="2">
    <source>
        <dbReference type="EMBL" id="CUG90919.1"/>
    </source>
</evidence>
<dbReference type="Proteomes" id="UP000051952">
    <property type="component" value="Unassembled WGS sequence"/>
</dbReference>
<reference evidence="3" key="1">
    <citation type="submission" date="2015-09" db="EMBL/GenBank/DDBJ databases">
        <authorList>
            <consortium name="Pathogen Informatics"/>
        </authorList>
    </citation>
    <scope>NUCLEOTIDE SEQUENCE [LARGE SCALE GENOMIC DNA]</scope>
    <source>
        <strain evidence="3">Lake Konstanz</strain>
    </source>
</reference>
<evidence type="ECO:0000256" key="1">
    <source>
        <dbReference type="SAM" id="MobiDB-lite"/>
    </source>
</evidence>
<sequence length="251" mass="29401">MQRRSFKDQHTAMNYCNVCNCNVSRSNCQEHIDGKRHLENSEVLSDDDYQDDIEYCDDCDCVVPANNWQAHIRGRSHIVNRSYLFRNYDSDGNDKISDDDDLYSDDSGDAYLSDDENSDDDLVSDDFGEDEHETYKVVSLKCISYTQNSIRHAFKDETALGQGIRNLQKEIPRNYRTNRIWDAKFVPQHMVRVFYMGGGHYAVHNNRTLYCYQQAGFLWIPVNVISPSYEYRCFETPPIVRRKASFYRRTA</sequence>
<feature type="region of interest" description="Disordered" evidence="1">
    <location>
        <begin position="96"/>
        <end position="126"/>
    </location>
</feature>
<proteinExistence type="predicted"/>
<organism evidence="2 3">
    <name type="scientific">Bodo saltans</name>
    <name type="common">Flagellated protozoan</name>
    <dbReference type="NCBI Taxonomy" id="75058"/>
    <lineage>
        <taxon>Eukaryota</taxon>
        <taxon>Discoba</taxon>
        <taxon>Euglenozoa</taxon>
        <taxon>Kinetoplastea</taxon>
        <taxon>Metakinetoplastina</taxon>
        <taxon>Eubodonida</taxon>
        <taxon>Bodonidae</taxon>
        <taxon>Bodo</taxon>
    </lineage>
</organism>
<dbReference type="EMBL" id="CYKH01001877">
    <property type="protein sequence ID" value="CUG90919.1"/>
    <property type="molecule type" value="Genomic_DNA"/>
</dbReference>
<evidence type="ECO:0000313" key="3">
    <source>
        <dbReference type="Proteomes" id="UP000051952"/>
    </source>
</evidence>
<name>A0A0S4JQX5_BODSA</name>
<keyword evidence="3" id="KW-1185">Reference proteome</keyword>
<gene>
    <name evidence="2" type="ORF">BSAL_29280</name>
</gene>
<dbReference type="AlphaFoldDB" id="A0A0S4JQX5"/>
<dbReference type="VEuPathDB" id="TriTrypDB:BSAL_29280"/>